<keyword evidence="2" id="KW-0808">Transferase</keyword>
<reference evidence="2" key="1">
    <citation type="submission" date="2020-01" db="EMBL/GenBank/DDBJ databases">
        <authorList>
            <person name="Meier V. D."/>
            <person name="Meier V D."/>
        </authorList>
    </citation>
    <scope>NUCLEOTIDE SEQUENCE</scope>
    <source>
        <strain evidence="2">HLG_WM_MAG_05</strain>
    </source>
</reference>
<proteinExistence type="predicted"/>
<feature type="domain" description="Glycosyl transferase family 1" evidence="1">
    <location>
        <begin position="210"/>
        <end position="359"/>
    </location>
</feature>
<dbReference type="PANTHER" id="PTHR12526">
    <property type="entry name" value="GLYCOSYLTRANSFERASE"/>
    <property type="match status" value="1"/>
</dbReference>
<dbReference type="Gene3D" id="3.40.50.2000">
    <property type="entry name" value="Glycogen Phosphorylase B"/>
    <property type="match status" value="2"/>
</dbReference>
<dbReference type="EMBL" id="CACVAU010000026">
    <property type="protein sequence ID" value="CAA6807580.1"/>
    <property type="molecule type" value="Genomic_DNA"/>
</dbReference>
<sequence>MKVNLIIPTFYPATGFGGPIFSTLYAAKALSSLDNIELIVSTTNANANKAKKLDVKINTPIEFNQNFFVKYYNAVIGEVSFSLFTNIWKEIKSADVVHLQAIFGTAIPVSLLYAKIFKKPLLLSPRGSLCEWCLNQGNGFKCVWLRLFIKPFANSITWHATSDKEKEDILEQFPKATVYKVPNGIDIEAFTKVNYYHKETYTQKYLQIKQNPSKIIVSMGRLHKVKGFDILIKSFQKICLKYPDAILLIAGKDAGEKAHLDKLIESHKLTESIFFVGEVSDQDKIDFLANADLFILPSHTENFGNVYVESLAAGTPIIASTGTPWSEVESYHCGKWVENSVESTTKAALILLEQDRKVLRKNALILAEKYNWKTIAKQFKAIFVRMENPQ</sequence>
<evidence type="ECO:0000259" key="1">
    <source>
        <dbReference type="Pfam" id="PF00534"/>
    </source>
</evidence>
<accession>A0A6S6SMZ8</accession>
<gene>
    <name evidence="2" type="ORF">HELGO_WM13251</name>
</gene>
<evidence type="ECO:0000313" key="2">
    <source>
        <dbReference type="EMBL" id="CAA6807580.1"/>
    </source>
</evidence>
<dbReference type="PANTHER" id="PTHR12526:SF634">
    <property type="entry name" value="BLL3361 PROTEIN"/>
    <property type="match status" value="1"/>
</dbReference>
<dbReference type="Pfam" id="PF00534">
    <property type="entry name" value="Glycos_transf_1"/>
    <property type="match status" value="1"/>
</dbReference>
<dbReference type="GO" id="GO:0016757">
    <property type="term" value="F:glycosyltransferase activity"/>
    <property type="evidence" value="ECO:0007669"/>
    <property type="project" value="InterPro"/>
</dbReference>
<name>A0A6S6SMZ8_9BACT</name>
<protein>
    <submittedName>
        <fullName evidence="2">Glycosyltransferase</fullName>
    </submittedName>
</protein>
<dbReference type="InterPro" id="IPR001296">
    <property type="entry name" value="Glyco_trans_1"/>
</dbReference>
<dbReference type="SUPFAM" id="SSF53756">
    <property type="entry name" value="UDP-Glycosyltransferase/glycogen phosphorylase"/>
    <property type="match status" value="1"/>
</dbReference>
<organism evidence="2">
    <name type="scientific">uncultured Sulfurovum sp</name>
    <dbReference type="NCBI Taxonomy" id="269237"/>
    <lineage>
        <taxon>Bacteria</taxon>
        <taxon>Pseudomonadati</taxon>
        <taxon>Campylobacterota</taxon>
        <taxon>Epsilonproteobacteria</taxon>
        <taxon>Campylobacterales</taxon>
        <taxon>Sulfurovaceae</taxon>
        <taxon>Sulfurovum</taxon>
        <taxon>environmental samples</taxon>
    </lineage>
</organism>
<dbReference type="AlphaFoldDB" id="A0A6S6SMZ8"/>